<comment type="caution">
    <text evidence="2">The sequence shown here is derived from an EMBL/GenBank/DDBJ whole genome shotgun (WGS) entry which is preliminary data.</text>
</comment>
<dbReference type="RefSeq" id="WP_058530637.1">
    <property type="nucleotide sequence ID" value="NZ_CAAAIN010000003.1"/>
</dbReference>
<dbReference type="PATRIC" id="fig|458.5.peg.523"/>
<keyword evidence="3" id="KW-1185">Reference proteome</keyword>
<reference evidence="2" key="1">
    <citation type="submission" date="2015-11" db="EMBL/GenBank/DDBJ databases">
        <title>Genomic analysis of 38 Legionella species identifies large and diverse effector repertoires.</title>
        <authorList>
            <person name="Burstein D."/>
            <person name="Amaro F."/>
            <person name="Zusman T."/>
            <person name="Lifshitz Z."/>
            <person name="Cohen O."/>
            <person name="Gilbert J.A."/>
            <person name="Pupko T."/>
            <person name="Shuman H.A."/>
            <person name="Segal G."/>
        </authorList>
    </citation>
    <scope>NUCLEOTIDE SEQUENCE [LARGE SCALE GENOMIC DNA]</scope>
    <source>
        <strain evidence="2">WA-270A-C2</strain>
    </source>
</reference>
<dbReference type="OrthoDB" id="5653090at2"/>
<protein>
    <submittedName>
        <fullName evidence="2">Uncharacterized protein</fullName>
    </submittedName>
</protein>
<accession>A0A0W0XYR6</accession>
<sequence length="185" mass="20869">MGYSDTESSDNEQGITFLTPSAFYPLPDHHKDRIQPPTRTLPTRGTKAEAAPDKLTGQLFVAIANGITSYNNKEKRQGIDNGYLTLFRHGHYGVKKADKLEKSLSQKSYGEMLNLLDDFFNSSNTHYNNHSLALYLLDKLNEFSKTLDSAYQPETGSMAWPSILMHLKKYEQADECLSVEIKSTL</sequence>
<organism evidence="2 3">
    <name type="scientific">Legionella rubrilucens</name>
    <dbReference type="NCBI Taxonomy" id="458"/>
    <lineage>
        <taxon>Bacteria</taxon>
        <taxon>Pseudomonadati</taxon>
        <taxon>Pseudomonadota</taxon>
        <taxon>Gammaproteobacteria</taxon>
        <taxon>Legionellales</taxon>
        <taxon>Legionellaceae</taxon>
        <taxon>Legionella</taxon>
    </lineage>
</organism>
<dbReference type="EMBL" id="LNYT01000006">
    <property type="protein sequence ID" value="KTD49406.1"/>
    <property type="molecule type" value="Genomic_DNA"/>
</dbReference>
<evidence type="ECO:0000313" key="3">
    <source>
        <dbReference type="Proteomes" id="UP000054608"/>
    </source>
</evidence>
<feature type="region of interest" description="Disordered" evidence="1">
    <location>
        <begin position="26"/>
        <end position="49"/>
    </location>
</feature>
<dbReference type="Proteomes" id="UP000054608">
    <property type="component" value="Unassembled WGS sequence"/>
</dbReference>
<evidence type="ECO:0000313" key="2">
    <source>
        <dbReference type="EMBL" id="KTD49406.1"/>
    </source>
</evidence>
<name>A0A0W0XYR6_9GAMM</name>
<proteinExistence type="predicted"/>
<dbReference type="AlphaFoldDB" id="A0A0W0XYR6"/>
<dbReference type="STRING" id="458.Lrub_0505"/>
<gene>
    <name evidence="2" type="ORF">Lrub_0505</name>
</gene>
<evidence type="ECO:0000256" key="1">
    <source>
        <dbReference type="SAM" id="MobiDB-lite"/>
    </source>
</evidence>